<keyword evidence="3" id="KW-0433">Leucine-rich repeat</keyword>
<evidence type="ECO:0000256" key="10">
    <source>
        <dbReference type="ARBA" id="ARBA00022840"/>
    </source>
</evidence>
<dbReference type="SUPFAM" id="SSF56112">
    <property type="entry name" value="Protein kinase-like (PK-like)"/>
    <property type="match status" value="1"/>
</dbReference>
<dbReference type="Pfam" id="PF00069">
    <property type="entry name" value="Pkinase"/>
    <property type="match status" value="1"/>
</dbReference>
<dbReference type="FunFam" id="3.80.10.10:FF:000041">
    <property type="entry name" value="LRR receptor-like serine/threonine-protein kinase ERECTA"/>
    <property type="match status" value="1"/>
</dbReference>
<comment type="similarity">
    <text evidence="2">Belongs to the protein kinase superfamily. Ser/Thr protein kinase family.</text>
</comment>
<evidence type="ECO:0000256" key="1">
    <source>
        <dbReference type="ARBA" id="ARBA00004167"/>
    </source>
</evidence>
<dbReference type="Gene3D" id="3.80.10.10">
    <property type="entry name" value="Ribonuclease Inhibitor"/>
    <property type="match status" value="6"/>
</dbReference>
<gene>
    <name evidence="18" type="ORF">FH972_013386</name>
</gene>
<reference evidence="18 19" key="1">
    <citation type="submission" date="2019-06" db="EMBL/GenBank/DDBJ databases">
        <title>A chromosomal-level reference genome of Carpinus fangiana (Coryloideae, Betulaceae).</title>
        <authorList>
            <person name="Yang X."/>
            <person name="Wang Z."/>
            <person name="Zhang L."/>
            <person name="Hao G."/>
            <person name="Liu J."/>
            <person name="Yang Y."/>
        </authorList>
    </citation>
    <scope>NUCLEOTIDE SEQUENCE [LARGE SCALE GENOMIC DNA]</scope>
    <source>
        <strain evidence="18">Cfa_2016G</strain>
        <tissue evidence="18">Leaf</tissue>
    </source>
</reference>
<keyword evidence="10 14" id="KW-0067">ATP-binding</keyword>
<comment type="subcellular location">
    <subcellularLocation>
        <location evidence="1">Membrane</location>
        <topology evidence="1">Single-pass membrane protein</topology>
    </subcellularLocation>
</comment>
<evidence type="ECO:0000256" key="15">
    <source>
        <dbReference type="SAM" id="Phobius"/>
    </source>
</evidence>
<keyword evidence="5 15" id="KW-0812">Transmembrane</keyword>
<evidence type="ECO:0000256" key="12">
    <source>
        <dbReference type="ARBA" id="ARBA00023136"/>
    </source>
</evidence>
<dbReference type="PROSITE" id="PS00107">
    <property type="entry name" value="PROTEIN_KINASE_ATP"/>
    <property type="match status" value="1"/>
</dbReference>
<evidence type="ECO:0000256" key="5">
    <source>
        <dbReference type="ARBA" id="ARBA00022692"/>
    </source>
</evidence>
<dbReference type="InterPro" id="IPR050647">
    <property type="entry name" value="Plant_LRR-RLKs"/>
</dbReference>
<dbReference type="AlphaFoldDB" id="A0A5N6R9S2"/>
<evidence type="ECO:0000256" key="6">
    <source>
        <dbReference type="ARBA" id="ARBA00022729"/>
    </source>
</evidence>
<dbReference type="PANTHER" id="PTHR48056:SF29">
    <property type="entry name" value="RECEPTOR-LIKE PROTEIN KINASE HSL1"/>
    <property type="match status" value="1"/>
</dbReference>
<dbReference type="PROSITE" id="PS51450">
    <property type="entry name" value="LRR"/>
    <property type="match status" value="1"/>
</dbReference>
<dbReference type="FunFam" id="3.30.200.20:FF:000512">
    <property type="entry name" value="Receptor-like protein kinase HSL1"/>
    <property type="match status" value="1"/>
</dbReference>
<protein>
    <recommendedName>
        <fullName evidence="17">Protein kinase domain-containing protein</fullName>
    </recommendedName>
</protein>
<dbReference type="FunFam" id="1.10.510.10:FF:000714">
    <property type="entry name" value="Kinase family with leucine-rich repeat domain-containing protein"/>
    <property type="match status" value="1"/>
</dbReference>
<dbReference type="GO" id="GO:0033612">
    <property type="term" value="F:receptor serine/threonine kinase binding"/>
    <property type="evidence" value="ECO:0007669"/>
    <property type="project" value="TreeGrafter"/>
</dbReference>
<keyword evidence="19" id="KW-1185">Reference proteome</keyword>
<evidence type="ECO:0000256" key="14">
    <source>
        <dbReference type="PROSITE-ProRule" id="PRU10141"/>
    </source>
</evidence>
<evidence type="ECO:0000256" key="11">
    <source>
        <dbReference type="ARBA" id="ARBA00022989"/>
    </source>
</evidence>
<dbReference type="FunFam" id="3.80.10.10:FF:000824">
    <property type="entry name" value="Receptor-like protein kinase HSL1 isoform A"/>
    <property type="match status" value="1"/>
</dbReference>
<sequence length="1026" mass="113384">MSKLPFSFSKTPLLLLLLLLLLLILIPVPLQVNSQSLNSEGATLLNVKQQWGNPPSIQSWNSSSSPCDWPEIICANGTVTGIILRDKNITDEIPATICDLRNLNVLDLAYNYIPGEFPRVLYNCSKLQILDLSQNYFVGPIPDDIDRIPTLQYIDLGANNFSGDIPKAIGSLPELHTLKLYQNQFNGTFPREIGNLSNLEVLSMAYNEFVPAPIPVEFGRLRKLRFMWMTMTNLVGGIPENISGLSSLEHLNLARNNLVGAIPSGLFLLKNLRYVYLHHNRLSGEIPRLVESTNLTEIDLSMNNLTGSIPEDFGKLQNLKLLNLFTNQLTGEIPTSLGQLPGLTDFKVFSNKLTGTLPPELGLHSKLEAVEVSGNQLSGQLPQHLCDGGALQGLTAFSNNFGGELPKWVGNCSTLRTVQLHENNFSGEIPSGLWTSLNLSSLMLTGNSFSGELPSKLAKNLSRLEIGNNKFSGQIPVGVASWVNLVVFEASNNLLSGKIPLELTSLPGLISLLLDGNQLSGELPSEIISWKSLTTLNLSRNKLSGQIPALVASLPDLLYLDLSENQLSGEIPAEIGNLRLTSLNLSSNQLSGKIPYQFENYENSFLNNPNLCADNPIPGVRSCYTTQLGSSNKLSSTYRAMIIVLAVIVFLVSVSLALYKLRGCRTKKRGRNLETWKITSFRRMDFRQLNILSNLTENNRIGSGGSGKVYRIATDRPGEFVAVKRIWSDKTVDHKLEKEFMAEVQVLGTIRHSNIVKLLCCFSSEDTKLLVYEYKENQSLDKWLHERKRKSSAGMNPMHHMVLDWPKRLQIAIGAAQGLYYMHHDCSPPIIHRDVKSSNILLDSVFKASIADFGLARILDKHGKPQTMSTVAGSIGYIAPEYAYTSKVSEKIDVYSFGVVLLELATGRDAKSGDEQMSLAEWAWRSYKEGKPIIDALDSEIKKPCYLEEMSSVFTLGLMCTGRSPSTRPTMKEVLQILCRCGPSGACERKKKGIEFDVAPLLGSVTYLSSYKDSTKVSDEDADSFV</sequence>
<feature type="signal peptide" evidence="16">
    <location>
        <begin position="1"/>
        <end position="34"/>
    </location>
</feature>
<dbReference type="Pfam" id="PF00560">
    <property type="entry name" value="LRR_1"/>
    <property type="match status" value="5"/>
</dbReference>
<dbReference type="InterPro" id="IPR017441">
    <property type="entry name" value="Protein_kinase_ATP_BS"/>
</dbReference>
<dbReference type="OrthoDB" id="676979at2759"/>
<dbReference type="GO" id="GO:0004672">
    <property type="term" value="F:protein kinase activity"/>
    <property type="evidence" value="ECO:0007669"/>
    <property type="project" value="InterPro"/>
</dbReference>
<dbReference type="GO" id="GO:0016020">
    <property type="term" value="C:membrane"/>
    <property type="evidence" value="ECO:0007669"/>
    <property type="project" value="UniProtKB-SubCell"/>
</dbReference>
<keyword evidence="4" id="KW-0808">Transferase</keyword>
<dbReference type="GO" id="GO:0009791">
    <property type="term" value="P:post-embryonic development"/>
    <property type="evidence" value="ECO:0007669"/>
    <property type="project" value="UniProtKB-ARBA"/>
</dbReference>
<dbReference type="SMART" id="SM00369">
    <property type="entry name" value="LRR_TYP"/>
    <property type="match status" value="6"/>
</dbReference>
<keyword evidence="8 14" id="KW-0547">Nucleotide-binding</keyword>
<dbReference type="InterPro" id="IPR008271">
    <property type="entry name" value="Ser/Thr_kinase_AS"/>
</dbReference>
<evidence type="ECO:0000256" key="4">
    <source>
        <dbReference type="ARBA" id="ARBA00022679"/>
    </source>
</evidence>
<evidence type="ECO:0000313" key="18">
    <source>
        <dbReference type="EMBL" id="KAE8056634.1"/>
    </source>
</evidence>
<dbReference type="EMBL" id="CM017325">
    <property type="protein sequence ID" value="KAE8056634.1"/>
    <property type="molecule type" value="Genomic_DNA"/>
</dbReference>
<evidence type="ECO:0000256" key="3">
    <source>
        <dbReference type="ARBA" id="ARBA00022614"/>
    </source>
</evidence>
<evidence type="ECO:0000256" key="9">
    <source>
        <dbReference type="ARBA" id="ARBA00022777"/>
    </source>
</evidence>
<dbReference type="SUPFAM" id="SSF52047">
    <property type="entry name" value="RNI-like"/>
    <property type="match status" value="1"/>
</dbReference>
<dbReference type="InterPro" id="IPR003591">
    <property type="entry name" value="Leu-rich_rpt_typical-subtyp"/>
</dbReference>
<dbReference type="InterPro" id="IPR011009">
    <property type="entry name" value="Kinase-like_dom_sf"/>
</dbReference>
<keyword evidence="6 16" id="KW-0732">Signal</keyword>
<feature type="chain" id="PRO_5024335952" description="Protein kinase domain-containing protein" evidence="16">
    <location>
        <begin position="35"/>
        <end position="1026"/>
    </location>
</feature>
<dbReference type="InterPro" id="IPR000719">
    <property type="entry name" value="Prot_kinase_dom"/>
</dbReference>
<dbReference type="Pfam" id="PF08263">
    <property type="entry name" value="LRRNT_2"/>
    <property type="match status" value="1"/>
</dbReference>
<dbReference type="InterPro" id="IPR013210">
    <property type="entry name" value="LRR_N_plant-typ"/>
</dbReference>
<evidence type="ECO:0000256" key="8">
    <source>
        <dbReference type="ARBA" id="ARBA00022741"/>
    </source>
</evidence>
<keyword evidence="11 15" id="KW-1133">Transmembrane helix</keyword>
<feature type="binding site" evidence="14">
    <location>
        <position position="724"/>
    </location>
    <ligand>
        <name>ATP</name>
        <dbReference type="ChEBI" id="CHEBI:30616"/>
    </ligand>
</feature>
<evidence type="ECO:0000256" key="16">
    <source>
        <dbReference type="SAM" id="SignalP"/>
    </source>
</evidence>
<evidence type="ECO:0000256" key="13">
    <source>
        <dbReference type="ARBA" id="ARBA00023180"/>
    </source>
</evidence>
<dbReference type="Pfam" id="PF13855">
    <property type="entry name" value="LRR_8"/>
    <property type="match status" value="2"/>
</dbReference>
<dbReference type="GO" id="GO:0005524">
    <property type="term" value="F:ATP binding"/>
    <property type="evidence" value="ECO:0007669"/>
    <property type="project" value="UniProtKB-UniRule"/>
</dbReference>
<keyword evidence="9" id="KW-0418">Kinase</keyword>
<dbReference type="InterPro" id="IPR001611">
    <property type="entry name" value="Leu-rich_rpt"/>
</dbReference>
<evidence type="ECO:0000313" key="19">
    <source>
        <dbReference type="Proteomes" id="UP000327013"/>
    </source>
</evidence>
<proteinExistence type="inferred from homology"/>
<evidence type="ECO:0000256" key="2">
    <source>
        <dbReference type="ARBA" id="ARBA00008684"/>
    </source>
</evidence>
<dbReference type="PROSITE" id="PS50011">
    <property type="entry name" value="PROTEIN_KINASE_DOM"/>
    <property type="match status" value="1"/>
</dbReference>
<dbReference type="FunFam" id="3.80.10.10:FF:000233">
    <property type="entry name" value="Leucine-rich repeat receptor-like protein kinase TDR"/>
    <property type="match status" value="1"/>
</dbReference>
<dbReference type="Proteomes" id="UP000327013">
    <property type="component" value="Chromosome 5"/>
</dbReference>
<evidence type="ECO:0000256" key="7">
    <source>
        <dbReference type="ARBA" id="ARBA00022737"/>
    </source>
</evidence>
<evidence type="ECO:0000259" key="17">
    <source>
        <dbReference type="PROSITE" id="PS50011"/>
    </source>
</evidence>
<dbReference type="SMART" id="SM00220">
    <property type="entry name" value="S_TKc"/>
    <property type="match status" value="1"/>
</dbReference>
<feature type="transmembrane region" description="Helical" evidence="15">
    <location>
        <begin position="638"/>
        <end position="659"/>
    </location>
</feature>
<keyword evidence="13" id="KW-0325">Glycoprotein</keyword>
<dbReference type="InterPro" id="IPR032675">
    <property type="entry name" value="LRR_dom_sf"/>
</dbReference>
<feature type="domain" description="Protein kinase" evidence="17">
    <location>
        <begin position="695"/>
        <end position="1002"/>
    </location>
</feature>
<dbReference type="PANTHER" id="PTHR48056">
    <property type="entry name" value="LRR RECEPTOR-LIKE SERINE/THREONINE-PROTEIN KINASE-RELATED"/>
    <property type="match status" value="1"/>
</dbReference>
<keyword evidence="12 15" id="KW-0472">Membrane</keyword>
<name>A0A5N6R9S2_9ROSI</name>
<organism evidence="18 19">
    <name type="scientific">Carpinus fangiana</name>
    <dbReference type="NCBI Taxonomy" id="176857"/>
    <lineage>
        <taxon>Eukaryota</taxon>
        <taxon>Viridiplantae</taxon>
        <taxon>Streptophyta</taxon>
        <taxon>Embryophyta</taxon>
        <taxon>Tracheophyta</taxon>
        <taxon>Spermatophyta</taxon>
        <taxon>Magnoliopsida</taxon>
        <taxon>eudicotyledons</taxon>
        <taxon>Gunneridae</taxon>
        <taxon>Pentapetalae</taxon>
        <taxon>rosids</taxon>
        <taxon>fabids</taxon>
        <taxon>Fagales</taxon>
        <taxon>Betulaceae</taxon>
        <taxon>Carpinus</taxon>
    </lineage>
</organism>
<accession>A0A5N6R9S2</accession>
<dbReference type="PROSITE" id="PS00108">
    <property type="entry name" value="PROTEIN_KINASE_ST"/>
    <property type="match status" value="1"/>
</dbReference>
<dbReference type="SUPFAM" id="SSF52058">
    <property type="entry name" value="L domain-like"/>
    <property type="match status" value="1"/>
</dbReference>
<dbReference type="Gene3D" id="1.10.510.10">
    <property type="entry name" value="Transferase(Phosphotransferase) domain 1"/>
    <property type="match status" value="1"/>
</dbReference>
<dbReference type="Gene3D" id="3.30.200.20">
    <property type="entry name" value="Phosphorylase Kinase, domain 1"/>
    <property type="match status" value="1"/>
</dbReference>
<keyword evidence="7" id="KW-0677">Repeat</keyword>